<dbReference type="Proteomes" id="UP000054007">
    <property type="component" value="Unassembled WGS sequence"/>
</dbReference>
<evidence type="ECO:0000313" key="2">
    <source>
        <dbReference type="EMBL" id="KIY74274.1"/>
    </source>
</evidence>
<sequence>MTVPTEVKQIQNYKIYTQRTKTFDSVQESLDDEEPDWLADPIEKLEGRGVWIGLRSGVHGCSAGPMIVEAIAKRLVESVLAHPVDPKRSTKFSSSVAQLGDRICFFTGDGIHLDCMYIIPRLISSAVLAAIITPMRKQFVIFREFCVKQDKENLARVEGIPPVGSVLSANLKLKSEPEPIIDHPMNGQFANKTVHWGIDKEYHFAQIGQRRVSLSTGQLRVMDIDFAIDRTMLKPRRDIKDSSGLRVPFLLPRQQPFQFETRQQLGRYLLINMRDSFAFHYHFGTSSFWEAVDKISASVTDAKNARAEASVARHGAKKKRSRSDDGAGDDDVGDNDNDDGDNDNDNADRGKRKRRKAKQPVESCNPLQGEPKQDDSDPDNGNNDKEGKDIVMAAGRDFPTASKHTSQSRSEAPSGGPSVDGRHVFRLINVLEKRTSILMEDRIILAIKLAAVYDRITLSDSPSNETLRVEPNLSVDDRRKQADTTPRYDVATDYVTKLLEVLRLNTALDPEGSRALAAELAAQSPSTISESPSDDTLLSKSSPDAAEIIPGDLLFPENVARNAESATNEQGQVGEFDGVLDFLDIVRHDAVEAFDSLPDTVDRDAVACDCEYQDVLHAFDMLAAKVMQGEEVKRSRTEVREDMKMLQQKTRFYVYMAIMFELKLKDSA</sequence>
<feature type="region of interest" description="Disordered" evidence="1">
    <location>
        <begin position="400"/>
        <end position="421"/>
    </location>
</feature>
<accession>A0A0D7BVS2</accession>
<gene>
    <name evidence="2" type="ORF">CYLTODRAFT_484598</name>
</gene>
<dbReference type="AlphaFoldDB" id="A0A0D7BVS2"/>
<name>A0A0D7BVS2_9AGAR</name>
<organism evidence="2 3">
    <name type="scientific">Cylindrobasidium torrendii FP15055 ss-10</name>
    <dbReference type="NCBI Taxonomy" id="1314674"/>
    <lineage>
        <taxon>Eukaryota</taxon>
        <taxon>Fungi</taxon>
        <taxon>Dikarya</taxon>
        <taxon>Basidiomycota</taxon>
        <taxon>Agaricomycotina</taxon>
        <taxon>Agaricomycetes</taxon>
        <taxon>Agaricomycetidae</taxon>
        <taxon>Agaricales</taxon>
        <taxon>Marasmiineae</taxon>
        <taxon>Physalacriaceae</taxon>
        <taxon>Cylindrobasidium</taxon>
    </lineage>
</organism>
<evidence type="ECO:0000313" key="3">
    <source>
        <dbReference type="Proteomes" id="UP000054007"/>
    </source>
</evidence>
<feature type="compositionally biased region" description="Polar residues" evidence="1">
    <location>
        <begin position="402"/>
        <end position="411"/>
    </location>
</feature>
<feature type="compositionally biased region" description="Polar residues" evidence="1">
    <location>
        <begin position="523"/>
        <end position="542"/>
    </location>
</feature>
<feature type="compositionally biased region" description="Acidic residues" evidence="1">
    <location>
        <begin position="326"/>
        <end position="345"/>
    </location>
</feature>
<dbReference type="EMBL" id="KN880431">
    <property type="protein sequence ID" value="KIY74274.1"/>
    <property type="molecule type" value="Genomic_DNA"/>
</dbReference>
<protein>
    <submittedName>
        <fullName evidence="2">Uncharacterized protein</fullName>
    </submittedName>
</protein>
<feature type="region of interest" description="Disordered" evidence="1">
    <location>
        <begin position="519"/>
        <end position="542"/>
    </location>
</feature>
<feature type="region of interest" description="Disordered" evidence="1">
    <location>
        <begin position="306"/>
        <end position="387"/>
    </location>
</feature>
<keyword evidence="3" id="KW-1185">Reference proteome</keyword>
<proteinExistence type="predicted"/>
<reference evidence="2 3" key="1">
    <citation type="journal article" date="2015" name="Fungal Genet. Biol.">
        <title>Evolution of novel wood decay mechanisms in Agaricales revealed by the genome sequences of Fistulina hepatica and Cylindrobasidium torrendii.</title>
        <authorList>
            <person name="Floudas D."/>
            <person name="Held B.W."/>
            <person name="Riley R."/>
            <person name="Nagy L.G."/>
            <person name="Koehler G."/>
            <person name="Ransdell A.S."/>
            <person name="Younus H."/>
            <person name="Chow J."/>
            <person name="Chiniquy J."/>
            <person name="Lipzen A."/>
            <person name="Tritt A."/>
            <person name="Sun H."/>
            <person name="Haridas S."/>
            <person name="LaButti K."/>
            <person name="Ohm R.A."/>
            <person name="Kues U."/>
            <person name="Blanchette R.A."/>
            <person name="Grigoriev I.V."/>
            <person name="Minto R.E."/>
            <person name="Hibbett D.S."/>
        </authorList>
    </citation>
    <scope>NUCLEOTIDE SEQUENCE [LARGE SCALE GENOMIC DNA]</scope>
    <source>
        <strain evidence="2 3">FP15055 ss-10</strain>
    </source>
</reference>
<evidence type="ECO:0000256" key="1">
    <source>
        <dbReference type="SAM" id="MobiDB-lite"/>
    </source>
</evidence>